<comment type="caution">
    <text evidence="3">The sequence shown here is derived from an EMBL/GenBank/DDBJ whole genome shotgun (WGS) entry which is preliminary data.</text>
</comment>
<accession>A0A177NRH9</accession>
<reference evidence="4" key="1">
    <citation type="submission" date="2016-03" db="EMBL/GenBank/DDBJ databases">
        <authorList>
            <person name="Heylen K."/>
            <person name="De Vos P."/>
            <person name="Vekeman B."/>
        </authorList>
    </citation>
    <scope>NUCLEOTIDE SEQUENCE [LARGE SCALE GENOMIC DNA]</scope>
    <source>
        <strain evidence="4">R-45383</strain>
    </source>
</reference>
<gene>
    <name evidence="3" type="ORF">A1355_23945</name>
</gene>
<feature type="signal peptide" evidence="1">
    <location>
        <begin position="1"/>
        <end position="34"/>
    </location>
</feature>
<dbReference type="InterPro" id="IPR013766">
    <property type="entry name" value="Thioredoxin_domain"/>
</dbReference>
<evidence type="ECO:0000259" key="2">
    <source>
        <dbReference type="PROSITE" id="PS51352"/>
    </source>
</evidence>
<evidence type="ECO:0000313" key="3">
    <source>
        <dbReference type="EMBL" id="OAI20575.1"/>
    </source>
</evidence>
<dbReference type="Proteomes" id="UP000077628">
    <property type="component" value="Unassembled WGS sequence"/>
</dbReference>
<dbReference type="PROSITE" id="PS51352">
    <property type="entry name" value="THIOREDOXIN_2"/>
    <property type="match status" value="1"/>
</dbReference>
<evidence type="ECO:0000313" key="4">
    <source>
        <dbReference type="Proteomes" id="UP000077628"/>
    </source>
</evidence>
<dbReference type="PANTHER" id="PTHR42852:SF18">
    <property type="entry name" value="CHROMOSOME UNDETERMINED SCAFFOLD_47, WHOLE GENOME SHOTGUN SEQUENCE"/>
    <property type="match status" value="1"/>
</dbReference>
<keyword evidence="4" id="KW-1185">Reference proteome</keyword>
<dbReference type="InterPro" id="IPR013740">
    <property type="entry name" value="Redoxin"/>
</dbReference>
<keyword evidence="1" id="KW-0732">Signal</keyword>
<evidence type="ECO:0000256" key="1">
    <source>
        <dbReference type="SAM" id="SignalP"/>
    </source>
</evidence>
<organism evidence="3 4">
    <name type="scientific">Methylomonas koyamae</name>
    <dbReference type="NCBI Taxonomy" id="702114"/>
    <lineage>
        <taxon>Bacteria</taxon>
        <taxon>Pseudomonadati</taxon>
        <taxon>Pseudomonadota</taxon>
        <taxon>Gammaproteobacteria</taxon>
        <taxon>Methylococcales</taxon>
        <taxon>Methylococcaceae</taxon>
        <taxon>Methylomonas</taxon>
    </lineage>
</organism>
<name>A0A177NRH9_9GAMM</name>
<dbReference type="SUPFAM" id="SSF52833">
    <property type="entry name" value="Thioredoxin-like"/>
    <property type="match status" value="1"/>
</dbReference>
<protein>
    <recommendedName>
        <fullName evidence="2">Thioredoxin domain-containing protein</fullName>
    </recommendedName>
</protein>
<proteinExistence type="predicted"/>
<dbReference type="InterPro" id="IPR050553">
    <property type="entry name" value="Thioredoxin_ResA/DsbE_sf"/>
</dbReference>
<dbReference type="InterPro" id="IPR036249">
    <property type="entry name" value="Thioredoxin-like_sf"/>
</dbReference>
<dbReference type="OrthoDB" id="9799347at2"/>
<sequence>MSDTLLKDLMWFKRRPAAWALAFGLGMAAAQADAAAVDRAAPACALQGMADGKALHLQQFKNQVVYVDFWASWCGPCMQSFPFMNELQRQHGAQGLQVVAVNLDEDAADAQAFLTKARPGFAVAADPSRQCAKDFAVEAMPSSFLIDRQGKLRYIHKGFRSGEVDELQGVLKQLLAEPASL</sequence>
<dbReference type="Gene3D" id="3.40.30.10">
    <property type="entry name" value="Glutaredoxin"/>
    <property type="match status" value="1"/>
</dbReference>
<dbReference type="PANTHER" id="PTHR42852">
    <property type="entry name" value="THIOL:DISULFIDE INTERCHANGE PROTEIN DSBE"/>
    <property type="match status" value="1"/>
</dbReference>
<dbReference type="AlphaFoldDB" id="A0A177NRH9"/>
<dbReference type="Pfam" id="PF08534">
    <property type="entry name" value="Redoxin"/>
    <property type="match status" value="1"/>
</dbReference>
<dbReference type="EMBL" id="LUUK01000131">
    <property type="protein sequence ID" value="OAI20575.1"/>
    <property type="molecule type" value="Genomic_DNA"/>
</dbReference>
<feature type="domain" description="Thioredoxin" evidence="2">
    <location>
        <begin position="35"/>
        <end position="176"/>
    </location>
</feature>
<feature type="chain" id="PRO_5008069451" description="Thioredoxin domain-containing protein" evidence="1">
    <location>
        <begin position="35"/>
        <end position="181"/>
    </location>
</feature>
<dbReference type="RefSeq" id="WP_082885463.1">
    <property type="nucleotide sequence ID" value="NZ_LUUK01000131.1"/>
</dbReference>
<dbReference type="GO" id="GO:0016491">
    <property type="term" value="F:oxidoreductase activity"/>
    <property type="evidence" value="ECO:0007669"/>
    <property type="project" value="InterPro"/>
</dbReference>
<dbReference type="STRING" id="702114.A1355_23945"/>
<dbReference type="CDD" id="cd02966">
    <property type="entry name" value="TlpA_like_family"/>
    <property type="match status" value="1"/>
</dbReference>